<sequence length="518" mass="59272">MFAQLSGVIFPGTLRAQQTLQLVSFYYSAIGLVVAWASWRIWTFTVRPALYPDEPKQLPYAIPFIGHVVGFMKDHNRVFDCGREYFGNTREPFSLTIMGETIYVVSSPRDIQTIYKKPKAISFDPFIQQVLANHGATPATIDKMFGSSLSASGRKNLMDQSHDDWKFQLQPGEQLTILQTKFLNNIESYLQWDNLPPKAILSSSESQATVSLWALCGETLLRAATRGFFGDRIFEIAPGILDAIYAFDKDNWKLNYQYPYFAAKEMYDAKKKGVECIQAYFRTSERDKEETSWIMRTLHTNFRSLDIPEWECASLVWMIFWVSNSNAFKLCFWYIAHLVHDTTLLRAVKEETNPAFTDDVADMDYLLEKCPLLESIYEEILRSLSEAIGARTTVSDSVVGDKVMKAGTKVLMPYRQLHLDADVFGSDARTFNATRFMENKQLSKSTNFRPFGGGSTICPGRFIVRREAYLFVAVLLQRYEIALDGSQNLPRVNERVPTGGIRTPRMEDDLQIRLTRIR</sequence>
<dbReference type="InterPro" id="IPR050529">
    <property type="entry name" value="CYP450_sterol_14alpha_dmase"/>
</dbReference>
<accession>U1FYQ5</accession>
<dbReference type="OrthoDB" id="1470350at2759"/>
<dbReference type="Gene3D" id="1.10.630.10">
    <property type="entry name" value="Cytochrome P450"/>
    <property type="match status" value="1"/>
</dbReference>
<keyword evidence="3 7" id="KW-0349">Heme</keyword>
<dbReference type="PROSITE" id="PS00086">
    <property type="entry name" value="CYTOCHROME_P450"/>
    <property type="match status" value="1"/>
</dbReference>
<dbReference type="PRINTS" id="PR00465">
    <property type="entry name" value="EP450IV"/>
</dbReference>
<dbReference type="InterPro" id="IPR002403">
    <property type="entry name" value="Cyt_P450_E_grp-IV"/>
</dbReference>
<dbReference type="InterPro" id="IPR036396">
    <property type="entry name" value="Cyt_P450_sf"/>
</dbReference>
<dbReference type="CDD" id="cd11040">
    <property type="entry name" value="CYP7_CYP8-like"/>
    <property type="match status" value="1"/>
</dbReference>
<dbReference type="GO" id="GO:0008395">
    <property type="term" value="F:steroid hydroxylase activity"/>
    <property type="evidence" value="ECO:0007669"/>
    <property type="project" value="TreeGrafter"/>
</dbReference>
<dbReference type="InterPro" id="IPR017972">
    <property type="entry name" value="Cyt_P450_CS"/>
</dbReference>
<comment type="similarity">
    <text evidence="2 8">Belongs to the cytochrome P450 family.</text>
</comment>
<dbReference type="OMA" id="MICWAIN"/>
<dbReference type="HOGENOM" id="CLU_018012_3_0_1"/>
<protein>
    <recommendedName>
        <fullName evidence="12">Cytochrome P450</fullName>
    </recommendedName>
</protein>
<evidence type="ECO:0008006" key="12">
    <source>
        <dbReference type="Google" id="ProtNLM"/>
    </source>
</evidence>
<feature type="transmembrane region" description="Helical" evidence="9">
    <location>
        <begin position="25"/>
        <end position="42"/>
    </location>
</feature>
<dbReference type="Pfam" id="PF00067">
    <property type="entry name" value="p450"/>
    <property type="match status" value="1"/>
</dbReference>
<reference evidence="11" key="1">
    <citation type="journal article" date="2014" name="BMC Genomics">
        <title>Genome characteristics reveal the impact of lichenization on lichen-forming fungus Endocarpon pusillum Hedwig (Verrucariales, Ascomycota).</title>
        <authorList>
            <person name="Wang Y.-Y."/>
            <person name="Liu B."/>
            <person name="Zhang X.-Y."/>
            <person name="Zhou Q.-M."/>
            <person name="Zhang T."/>
            <person name="Li H."/>
            <person name="Yu Y.-F."/>
            <person name="Zhang X.-L."/>
            <person name="Hao X.-Y."/>
            <person name="Wang M."/>
            <person name="Wang L."/>
            <person name="Wei J.-C."/>
        </authorList>
    </citation>
    <scope>NUCLEOTIDE SEQUENCE [LARGE SCALE GENOMIC DNA]</scope>
    <source>
        <strain evidence="11">Z07020 / HMAS-L-300199</strain>
    </source>
</reference>
<dbReference type="eggNOG" id="KOG0684">
    <property type="taxonomic scope" value="Eukaryota"/>
</dbReference>
<dbReference type="SUPFAM" id="SSF48264">
    <property type="entry name" value="Cytochrome P450"/>
    <property type="match status" value="1"/>
</dbReference>
<name>U1FYQ5_ENDPU</name>
<evidence type="ECO:0000256" key="8">
    <source>
        <dbReference type="RuleBase" id="RU000461"/>
    </source>
</evidence>
<keyword evidence="9" id="KW-0472">Membrane</keyword>
<evidence type="ECO:0000256" key="4">
    <source>
        <dbReference type="ARBA" id="ARBA00022723"/>
    </source>
</evidence>
<evidence type="ECO:0000256" key="2">
    <source>
        <dbReference type="ARBA" id="ARBA00010617"/>
    </source>
</evidence>
<dbReference type="Proteomes" id="UP000019373">
    <property type="component" value="Unassembled WGS sequence"/>
</dbReference>
<dbReference type="GeneID" id="19243776"/>
<keyword evidence="8" id="KW-0503">Monooxygenase</keyword>
<dbReference type="PANTHER" id="PTHR24304">
    <property type="entry name" value="CYTOCHROME P450 FAMILY 7"/>
    <property type="match status" value="1"/>
</dbReference>
<evidence type="ECO:0000256" key="6">
    <source>
        <dbReference type="ARBA" id="ARBA00023004"/>
    </source>
</evidence>
<evidence type="ECO:0000256" key="1">
    <source>
        <dbReference type="ARBA" id="ARBA00001971"/>
    </source>
</evidence>
<evidence type="ECO:0000256" key="7">
    <source>
        <dbReference type="PIRSR" id="PIRSR602403-1"/>
    </source>
</evidence>
<proteinExistence type="inferred from homology"/>
<evidence type="ECO:0000313" key="10">
    <source>
        <dbReference type="EMBL" id="ERF70052.1"/>
    </source>
</evidence>
<keyword evidence="5 8" id="KW-0560">Oxidoreductase</keyword>
<dbReference type="InterPro" id="IPR001128">
    <property type="entry name" value="Cyt_P450"/>
</dbReference>
<dbReference type="PANTHER" id="PTHR24304:SF2">
    <property type="entry name" value="24-HYDROXYCHOLESTEROL 7-ALPHA-HYDROXYLASE"/>
    <property type="match status" value="1"/>
</dbReference>
<evidence type="ECO:0000256" key="9">
    <source>
        <dbReference type="SAM" id="Phobius"/>
    </source>
</evidence>
<keyword evidence="4 7" id="KW-0479">Metal-binding</keyword>
<keyword evidence="9" id="KW-1133">Transmembrane helix</keyword>
<comment type="cofactor">
    <cofactor evidence="1 7">
        <name>heme</name>
        <dbReference type="ChEBI" id="CHEBI:30413"/>
    </cofactor>
</comment>
<dbReference type="AlphaFoldDB" id="U1FYQ5"/>
<keyword evidence="11" id="KW-1185">Reference proteome</keyword>
<keyword evidence="9" id="KW-0812">Transmembrane</keyword>
<evidence type="ECO:0000256" key="3">
    <source>
        <dbReference type="ARBA" id="ARBA00022617"/>
    </source>
</evidence>
<organism evidence="10 11">
    <name type="scientific">Endocarpon pusillum (strain Z07020 / HMAS-L-300199)</name>
    <name type="common">Lichen-forming fungus</name>
    <dbReference type="NCBI Taxonomy" id="1263415"/>
    <lineage>
        <taxon>Eukaryota</taxon>
        <taxon>Fungi</taxon>
        <taxon>Dikarya</taxon>
        <taxon>Ascomycota</taxon>
        <taxon>Pezizomycotina</taxon>
        <taxon>Eurotiomycetes</taxon>
        <taxon>Chaetothyriomycetidae</taxon>
        <taxon>Verrucariales</taxon>
        <taxon>Verrucariaceae</taxon>
        <taxon>Endocarpon</taxon>
    </lineage>
</organism>
<gene>
    <name evidence="10" type="ORF">EPUS_08936</name>
</gene>
<dbReference type="GO" id="GO:0020037">
    <property type="term" value="F:heme binding"/>
    <property type="evidence" value="ECO:0007669"/>
    <property type="project" value="InterPro"/>
</dbReference>
<dbReference type="GO" id="GO:0016705">
    <property type="term" value="F:oxidoreductase activity, acting on paired donors, with incorporation or reduction of molecular oxygen"/>
    <property type="evidence" value="ECO:0007669"/>
    <property type="project" value="InterPro"/>
</dbReference>
<evidence type="ECO:0000256" key="5">
    <source>
        <dbReference type="ARBA" id="ARBA00023002"/>
    </source>
</evidence>
<dbReference type="RefSeq" id="XP_007804302.1">
    <property type="nucleotide sequence ID" value="XM_007806111.1"/>
</dbReference>
<dbReference type="EMBL" id="KE721359">
    <property type="protein sequence ID" value="ERF70052.1"/>
    <property type="molecule type" value="Genomic_DNA"/>
</dbReference>
<evidence type="ECO:0000313" key="11">
    <source>
        <dbReference type="Proteomes" id="UP000019373"/>
    </source>
</evidence>
<feature type="binding site" description="axial binding residue" evidence="7">
    <location>
        <position position="458"/>
    </location>
    <ligand>
        <name>heme</name>
        <dbReference type="ChEBI" id="CHEBI:30413"/>
    </ligand>
    <ligandPart>
        <name>Fe</name>
        <dbReference type="ChEBI" id="CHEBI:18248"/>
    </ligandPart>
</feature>
<keyword evidence="6 7" id="KW-0408">Iron</keyword>
<dbReference type="GO" id="GO:0005506">
    <property type="term" value="F:iron ion binding"/>
    <property type="evidence" value="ECO:0007669"/>
    <property type="project" value="InterPro"/>
</dbReference>